<dbReference type="Gene3D" id="3.40.190.10">
    <property type="entry name" value="Periplasmic binding protein-like II"/>
    <property type="match status" value="2"/>
</dbReference>
<organism evidence="9 10">
    <name type="scientific">Chitinivorax tropicus</name>
    <dbReference type="NCBI Taxonomy" id="714531"/>
    <lineage>
        <taxon>Bacteria</taxon>
        <taxon>Pseudomonadati</taxon>
        <taxon>Pseudomonadota</taxon>
        <taxon>Betaproteobacteria</taxon>
        <taxon>Chitinivorax</taxon>
    </lineage>
</organism>
<dbReference type="HAMAP" id="MF_02016">
    <property type="entry name" value="MltF"/>
    <property type="match status" value="1"/>
</dbReference>
<keyword evidence="3 7" id="KW-0472">Membrane</keyword>
<evidence type="ECO:0000256" key="2">
    <source>
        <dbReference type="ARBA" id="ARBA00022729"/>
    </source>
</evidence>
<dbReference type="NCBIfam" id="NF008112">
    <property type="entry name" value="PRK10859.1"/>
    <property type="match status" value="1"/>
</dbReference>
<comment type="similarity">
    <text evidence="1">Belongs to the transglycosylase Slt family.</text>
</comment>
<dbReference type="GO" id="GO:0009253">
    <property type="term" value="P:peptidoglycan catabolic process"/>
    <property type="evidence" value="ECO:0007669"/>
    <property type="project" value="TreeGrafter"/>
</dbReference>
<dbReference type="CDD" id="cd13403">
    <property type="entry name" value="MLTF-like"/>
    <property type="match status" value="1"/>
</dbReference>
<comment type="caution">
    <text evidence="9">The sequence shown here is derived from an EMBL/GenBank/DDBJ whole genome shotgun (WGS) entry which is preliminary data.</text>
</comment>
<dbReference type="SMART" id="SM00062">
    <property type="entry name" value="PBPb"/>
    <property type="match status" value="1"/>
</dbReference>
<comment type="caution">
    <text evidence="7">Lacks conserved residue(s) required for the propagation of feature annotation.</text>
</comment>
<sequence precursor="true">MSTPIRRFSFYALLLSALLACSREAPPPVDLRVKPVDQQKELVVLTQTAPNTFYVDSDGNYAGLEYDLIRLFAQQQGVPVRFVLLPNRQQTYKELAGEHAHLAAAGLAVATPAPKDVVFGPAYLLITPVVAYNINQPKPEDLADLAGKKVLIPSGSSHLPLLENAKPKLPDLEWQEEPYNDPAELLEKLARGEADYVVTDSTIVDVMRNFHPNINTAFELSPPRQVAWAIPEKAPDHFKQSVDAFFVQIEKDGTLRRLIDRYFGHLRRLNPIDVQTMLEARGSKLSEYRRYFEEAELLTGIDWRLLAALGYQESHWDPLATSPFGVRGLMMLTTATAERLGIKNRLDPRESILGGARYLQMLREMLPARIAEPDRTWIALATYNIGYGHLEDARILAKRQNKNPDAWTDLKSTLPQLRDEAYFTTVKNGYARGGETVIFVENVRTYRDILVRFEPPFRPLFPAFNDKVTVSDALKPDTAK</sequence>
<evidence type="ECO:0000259" key="8">
    <source>
        <dbReference type="SMART" id="SM00062"/>
    </source>
</evidence>
<proteinExistence type="inferred from homology"/>
<protein>
    <recommendedName>
        <fullName evidence="7">Membrane-bound lytic murein transglycosylase F</fullName>
        <ecNumber evidence="7">4.2.2.n1</ecNumber>
    </recommendedName>
    <alternativeName>
        <fullName evidence="7">Murein lyase F</fullName>
    </alternativeName>
</protein>
<comment type="similarity">
    <text evidence="7">In the C-terminal section; belongs to the transglycosylase Slt family.</text>
</comment>
<gene>
    <name evidence="7" type="primary">mltF</name>
    <name evidence="9" type="ORF">HNQ59_003353</name>
</gene>
<feature type="region of interest" description="LT domain" evidence="7">
    <location>
        <begin position="267"/>
        <end position="480"/>
    </location>
</feature>
<dbReference type="InterPro" id="IPR001638">
    <property type="entry name" value="Solute-binding_3/MltF_N"/>
</dbReference>
<dbReference type="Pfam" id="PF00497">
    <property type="entry name" value="SBP_bac_3"/>
    <property type="match status" value="1"/>
</dbReference>
<evidence type="ECO:0000256" key="5">
    <source>
        <dbReference type="ARBA" id="ARBA00023239"/>
    </source>
</evidence>
<name>A0A840MRJ7_9PROT</name>
<evidence type="ECO:0000256" key="1">
    <source>
        <dbReference type="ARBA" id="ARBA00007734"/>
    </source>
</evidence>
<evidence type="ECO:0000256" key="3">
    <source>
        <dbReference type="ARBA" id="ARBA00023136"/>
    </source>
</evidence>
<feature type="chain" id="PRO_5033182046" description="Membrane-bound lytic murein transglycosylase F" evidence="7">
    <location>
        <begin position="26"/>
        <end position="480"/>
    </location>
</feature>
<dbReference type="EMBL" id="JACHHY010000023">
    <property type="protein sequence ID" value="MBB5020045.1"/>
    <property type="molecule type" value="Genomic_DNA"/>
</dbReference>
<comment type="catalytic activity">
    <reaction evidence="7">
        <text>Exolytic cleavage of the (1-&gt;4)-beta-glycosidic linkage between N-acetylmuramic acid (MurNAc) and N-acetylglucosamine (GlcNAc) residues in peptidoglycan, from either the reducing or the non-reducing ends of the peptidoglycan chains, with concomitant formation of a 1,6-anhydrobond in the MurNAc residue.</text>
        <dbReference type="EC" id="4.2.2.n1"/>
    </reaction>
</comment>
<comment type="similarity">
    <text evidence="7">In the N-terminal section; belongs to the bacterial solute-binding protein 3 family.</text>
</comment>
<dbReference type="InterPro" id="IPR008258">
    <property type="entry name" value="Transglycosylase_SLT_dom_1"/>
</dbReference>
<evidence type="ECO:0000256" key="4">
    <source>
        <dbReference type="ARBA" id="ARBA00023237"/>
    </source>
</evidence>
<dbReference type="AlphaFoldDB" id="A0A840MRJ7"/>
<keyword evidence="2 7" id="KW-0732">Signal</keyword>
<keyword evidence="10" id="KW-1185">Reference proteome</keyword>
<dbReference type="GO" id="GO:0016998">
    <property type="term" value="P:cell wall macromolecule catabolic process"/>
    <property type="evidence" value="ECO:0007669"/>
    <property type="project" value="UniProtKB-UniRule"/>
</dbReference>
<dbReference type="InterPro" id="IPR000189">
    <property type="entry name" value="Transglyc_AS"/>
</dbReference>
<dbReference type="GO" id="GO:0009279">
    <property type="term" value="C:cell outer membrane"/>
    <property type="evidence" value="ECO:0007669"/>
    <property type="project" value="UniProtKB-SubCell"/>
</dbReference>
<keyword evidence="5 7" id="KW-0456">Lyase</keyword>
<dbReference type="InterPro" id="IPR023346">
    <property type="entry name" value="Lysozyme-like_dom_sf"/>
</dbReference>
<comment type="domain">
    <text evidence="7">The N-terminal domain does not have lytic activity and probably modulates enzymatic activity. The C-terminal domain is the catalytic active domain.</text>
</comment>
<dbReference type="GO" id="GO:0008933">
    <property type="term" value="F:peptidoglycan lytic transglycosylase activity"/>
    <property type="evidence" value="ECO:0007669"/>
    <property type="project" value="UniProtKB-UniRule"/>
</dbReference>
<evidence type="ECO:0000313" key="9">
    <source>
        <dbReference type="EMBL" id="MBB5020045.1"/>
    </source>
</evidence>
<dbReference type="InterPro" id="IPR023703">
    <property type="entry name" value="MltF"/>
</dbReference>
<dbReference type="PROSITE" id="PS00922">
    <property type="entry name" value="TRANSGLYCOSYLASE"/>
    <property type="match status" value="1"/>
</dbReference>
<dbReference type="CDD" id="cd01009">
    <property type="entry name" value="PBP2_YfhD_N"/>
    <property type="match status" value="1"/>
</dbReference>
<dbReference type="GO" id="GO:0071555">
    <property type="term" value="P:cell wall organization"/>
    <property type="evidence" value="ECO:0007669"/>
    <property type="project" value="UniProtKB-KW"/>
</dbReference>
<dbReference type="PANTHER" id="PTHR35936:SF32">
    <property type="entry name" value="MEMBRANE-BOUND LYTIC MUREIN TRANSGLYCOSYLASE F"/>
    <property type="match status" value="1"/>
</dbReference>
<keyword evidence="4 7" id="KW-0998">Cell outer membrane</keyword>
<dbReference type="Pfam" id="PF01464">
    <property type="entry name" value="SLT"/>
    <property type="match status" value="1"/>
</dbReference>
<dbReference type="Gene3D" id="1.10.530.10">
    <property type="match status" value="1"/>
</dbReference>
<comment type="subcellular location">
    <subcellularLocation>
        <location evidence="7">Cell outer membrane</location>
        <topology evidence="7">Peripheral membrane protein</topology>
    </subcellularLocation>
    <text evidence="7">Attached to the inner leaflet of the outer membrane.</text>
</comment>
<keyword evidence="6 7" id="KW-0961">Cell wall biogenesis/degradation</keyword>
<dbReference type="PROSITE" id="PS51257">
    <property type="entry name" value="PROKAR_LIPOPROTEIN"/>
    <property type="match status" value="1"/>
</dbReference>
<evidence type="ECO:0000313" key="10">
    <source>
        <dbReference type="Proteomes" id="UP000575898"/>
    </source>
</evidence>
<accession>A0A840MRJ7</accession>
<feature type="domain" description="Solute-binding protein family 3/N-terminal" evidence="8">
    <location>
        <begin position="41"/>
        <end position="266"/>
    </location>
</feature>
<dbReference type="SUPFAM" id="SSF53850">
    <property type="entry name" value="Periplasmic binding protein-like II"/>
    <property type="match status" value="1"/>
</dbReference>
<dbReference type="SUPFAM" id="SSF53955">
    <property type="entry name" value="Lysozyme-like"/>
    <property type="match status" value="1"/>
</dbReference>
<dbReference type="EC" id="4.2.2.n1" evidence="7"/>
<reference evidence="9 10" key="1">
    <citation type="submission" date="2020-08" db="EMBL/GenBank/DDBJ databases">
        <title>Genomic Encyclopedia of Type Strains, Phase IV (KMG-IV): sequencing the most valuable type-strain genomes for metagenomic binning, comparative biology and taxonomic classification.</title>
        <authorList>
            <person name="Goeker M."/>
        </authorList>
    </citation>
    <scope>NUCLEOTIDE SEQUENCE [LARGE SCALE GENOMIC DNA]</scope>
    <source>
        <strain evidence="9 10">DSM 27165</strain>
    </source>
</reference>
<feature type="signal peptide" evidence="7">
    <location>
        <begin position="1"/>
        <end position="25"/>
    </location>
</feature>
<dbReference type="RefSeq" id="WP_184041454.1">
    <property type="nucleotide sequence ID" value="NZ_JACHHY010000023.1"/>
</dbReference>
<dbReference type="Proteomes" id="UP000575898">
    <property type="component" value="Unassembled WGS sequence"/>
</dbReference>
<dbReference type="PANTHER" id="PTHR35936">
    <property type="entry name" value="MEMBRANE-BOUND LYTIC MUREIN TRANSGLYCOSYLASE F"/>
    <property type="match status" value="1"/>
</dbReference>
<comment type="function">
    <text evidence="7">Murein-degrading enzyme that degrades murein glycan strands and insoluble, high-molecular weight murein sacculi, with the concomitant formation of a 1,6-anhydromuramoyl product. Lytic transglycosylases (LTs) play an integral role in the metabolism of the peptidoglycan (PG) sacculus. Their lytic action creates space within the PG sacculus to allow for its expansion as well as for the insertion of various structures such as secretion systems and flagella.</text>
</comment>
<evidence type="ECO:0000256" key="6">
    <source>
        <dbReference type="ARBA" id="ARBA00023316"/>
    </source>
</evidence>
<feature type="active site" evidence="7">
    <location>
        <position position="313"/>
    </location>
</feature>
<evidence type="ECO:0000256" key="7">
    <source>
        <dbReference type="HAMAP-Rule" id="MF_02016"/>
    </source>
</evidence>